<dbReference type="PANTHER" id="PTHR11820:SF90">
    <property type="entry name" value="FLUTATHIONE S-TRANSFERASE"/>
    <property type="match status" value="1"/>
</dbReference>
<reference evidence="3 4" key="1">
    <citation type="submission" date="2019-03" db="EMBL/GenBank/DDBJ databases">
        <title>Efficiently degradation of phenoxyalkanoic acid herbicides by Cupriavidus oxalaticus strain X32.</title>
        <authorList>
            <person name="Sheng X."/>
        </authorList>
    </citation>
    <scope>NUCLEOTIDE SEQUENCE [LARGE SCALE GENOMIC DNA]</scope>
    <source>
        <strain evidence="3 4">X32</strain>
    </source>
</reference>
<dbReference type="EMBL" id="CP038634">
    <property type="protein sequence ID" value="QBY50350.1"/>
    <property type="molecule type" value="Genomic_DNA"/>
</dbReference>
<evidence type="ECO:0000313" key="3">
    <source>
        <dbReference type="EMBL" id="QBY50350.1"/>
    </source>
</evidence>
<evidence type="ECO:0000313" key="4">
    <source>
        <dbReference type="Proteomes" id="UP000295294"/>
    </source>
</evidence>
<dbReference type="Gene3D" id="3.90.850.10">
    <property type="entry name" value="Fumarylacetoacetase-like, C-terminal domain"/>
    <property type="match status" value="1"/>
</dbReference>
<dbReference type="SUPFAM" id="SSF56529">
    <property type="entry name" value="FAH"/>
    <property type="match status" value="1"/>
</dbReference>
<accession>A0A4P7L4V4</accession>
<dbReference type="PANTHER" id="PTHR11820">
    <property type="entry name" value="ACYLPYRUVASE"/>
    <property type="match status" value="1"/>
</dbReference>
<dbReference type="GO" id="GO:0018773">
    <property type="term" value="F:acetylpyruvate hydrolase activity"/>
    <property type="evidence" value="ECO:0007669"/>
    <property type="project" value="TreeGrafter"/>
</dbReference>
<proteinExistence type="predicted"/>
<feature type="domain" description="Fumarylacetoacetase-like C-terminal" evidence="2">
    <location>
        <begin position="27"/>
        <end position="231"/>
    </location>
</feature>
<organism evidence="3 4">
    <name type="scientific">Cupriavidus oxalaticus</name>
    <dbReference type="NCBI Taxonomy" id="96344"/>
    <lineage>
        <taxon>Bacteria</taxon>
        <taxon>Pseudomonadati</taxon>
        <taxon>Pseudomonadota</taxon>
        <taxon>Betaproteobacteria</taxon>
        <taxon>Burkholderiales</taxon>
        <taxon>Burkholderiaceae</taxon>
        <taxon>Cupriavidus</taxon>
    </lineage>
</organism>
<dbReference type="InterPro" id="IPR036663">
    <property type="entry name" value="Fumarylacetoacetase_C_sf"/>
</dbReference>
<dbReference type="InterPro" id="IPR011234">
    <property type="entry name" value="Fumarylacetoacetase-like_C"/>
</dbReference>
<dbReference type="Pfam" id="PF01557">
    <property type="entry name" value="FAA_hydrolase"/>
    <property type="match status" value="1"/>
</dbReference>
<keyword evidence="1" id="KW-0479">Metal-binding</keyword>
<sequence>MTFVVPPIPAVTIPVSGGDGLFPVRRIYCVGRNYAAHVREMGMDPSREPPFFFCKPADAIVVAPAGAGAQIAYPPATGQFHFEIELVVAIGRAGRDIPVEQANAHIWGYGVGIDMTRRDLQIAARDRGRPWELGKSFDQSAPVSLLHPASEVGHPAAAEIWLQVDGQDRQRSDLDKLIWSVPEIVANLSTFFTLQPGDLIFTGTPEGIGPVRSGEVMRGGIAGLTDVEVRVA</sequence>
<evidence type="ECO:0000256" key="1">
    <source>
        <dbReference type="ARBA" id="ARBA00022723"/>
    </source>
</evidence>
<dbReference type="GO" id="GO:0046872">
    <property type="term" value="F:metal ion binding"/>
    <property type="evidence" value="ECO:0007669"/>
    <property type="project" value="UniProtKB-KW"/>
</dbReference>
<evidence type="ECO:0000259" key="2">
    <source>
        <dbReference type="Pfam" id="PF01557"/>
    </source>
</evidence>
<dbReference type="AlphaFoldDB" id="A0A4P7L4V4"/>
<gene>
    <name evidence="3" type="ORF">E0W60_03830</name>
</gene>
<keyword evidence="3" id="KW-0378">Hydrolase</keyword>
<dbReference type="OrthoDB" id="9805307at2"/>
<dbReference type="RefSeq" id="WP_135703082.1">
    <property type="nucleotide sequence ID" value="NZ_CP038634.1"/>
</dbReference>
<protein>
    <submittedName>
        <fullName evidence="3">FAA hydrolase family protein</fullName>
    </submittedName>
</protein>
<dbReference type="Proteomes" id="UP000295294">
    <property type="component" value="Chromosome 1"/>
</dbReference>
<dbReference type="KEGG" id="cox:E0W60_03830"/>
<name>A0A4P7L4V4_9BURK</name>